<evidence type="ECO:0000256" key="1">
    <source>
        <dbReference type="ARBA" id="ARBA00022714"/>
    </source>
</evidence>
<evidence type="ECO:0000256" key="2">
    <source>
        <dbReference type="ARBA" id="ARBA00022723"/>
    </source>
</evidence>
<accession>A0ABS7C066</accession>
<dbReference type="InterPro" id="IPR006076">
    <property type="entry name" value="FAD-dep_OxRdtase"/>
</dbReference>
<dbReference type="Pfam" id="PF01266">
    <property type="entry name" value="DAO"/>
    <property type="match status" value="1"/>
</dbReference>
<dbReference type="InterPro" id="IPR005805">
    <property type="entry name" value="Rieske_Fe-S_prot_C"/>
</dbReference>
<keyword evidence="4" id="KW-0411">Iron-sulfur</keyword>
<dbReference type="SUPFAM" id="SSF51905">
    <property type="entry name" value="FAD/NAD(P)-binding domain"/>
    <property type="match status" value="1"/>
</dbReference>
<dbReference type="PANTHER" id="PTHR13847">
    <property type="entry name" value="SARCOSINE DEHYDROGENASE-RELATED"/>
    <property type="match status" value="1"/>
</dbReference>
<name>A0ABS7C066_9BACL</name>
<dbReference type="RefSeq" id="WP_210038621.1">
    <property type="nucleotide sequence ID" value="NZ_JBHLVU010000011.1"/>
</dbReference>
<dbReference type="Pfam" id="PF00355">
    <property type="entry name" value="Rieske"/>
    <property type="match status" value="1"/>
</dbReference>
<dbReference type="InterPro" id="IPR038010">
    <property type="entry name" value="YhfW_C"/>
</dbReference>
<organism evidence="7 8">
    <name type="scientific">Paenibacillus sepulcri</name>
    <dbReference type="NCBI Taxonomy" id="359917"/>
    <lineage>
        <taxon>Bacteria</taxon>
        <taxon>Bacillati</taxon>
        <taxon>Bacillota</taxon>
        <taxon>Bacilli</taxon>
        <taxon>Bacillales</taxon>
        <taxon>Paenibacillaceae</taxon>
        <taxon>Paenibacillus</taxon>
    </lineage>
</organism>
<dbReference type="PRINTS" id="PR00162">
    <property type="entry name" value="RIESKE"/>
</dbReference>
<dbReference type="CDD" id="cd03477">
    <property type="entry name" value="Rieske_YhfW_C"/>
    <property type="match status" value="1"/>
</dbReference>
<proteinExistence type="predicted"/>
<dbReference type="PROSITE" id="PS51296">
    <property type="entry name" value="RIESKE"/>
    <property type="match status" value="1"/>
</dbReference>
<reference evidence="7 8" key="1">
    <citation type="submission" date="2021-07" db="EMBL/GenBank/DDBJ databases">
        <title>Paenibacillus radiodurans sp. nov., isolated from the southeastern edge of Tengger Desert.</title>
        <authorList>
            <person name="Zhang G."/>
        </authorList>
    </citation>
    <scope>NUCLEOTIDE SEQUENCE [LARGE SCALE GENOMIC DNA]</scope>
    <source>
        <strain evidence="7 8">CCM 7311</strain>
    </source>
</reference>
<sequence>MLITNQPLRELPQLPESYWRHSIQLPDYPRLEEDTSTDTVVIGGGIAGITTAYRLAEAGVNVVLLEADSLLGGTTGHTTAKLTAQHDLIYAQLIKDLGEEQARLYYEANRDALDFVRHTIKSLDIDCGYSEQDAYLYAQTVDTLTKLHDEAEAYAKLDIPGGYIDKIPLDVPTHGAIVMHNQAQFHPLQYLSALLPRITEAGGRIYEHTTAVDVENGEEPVVITKDGHRVKASHVVVCSHYPFIDRHGFYFARLHAQRSYVLGVRMADEEPFPEGMYLSADDPKRSIRTASTMNGEKLVLIGGENHKTGQGLCTIQYYEALRDYAVRHFNVASIPYRWSAQDLLTLDKVPYVGAVTSGMPNVQLASGFGKWGMTGGTAAAMMLSDSIVGRGNPYLELYTPQRFHARASMKNVISENANVAKYLIAGKLEMVHKHVEELPQGEGGVVSFNGKRAGAYKDPDGILHLVDTTCTHMGCELDWNNGDQSWDCPCHGSRFSYDGEVIEGPATKALKKLGSD</sequence>
<evidence type="ECO:0000259" key="6">
    <source>
        <dbReference type="PROSITE" id="PS51296"/>
    </source>
</evidence>
<dbReference type="InterPro" id="IPR036922">
    <property type="entry name" value="Rieske_2Fe-2S_sf"/>
</dbReference>
<keyword evidence="5" id="KW-1015">Disulfide bond</keyword>
<evidence type="ECO:0000313" key="7">
    <source>
        <dbReference type="EMBL" id="MBW7454279.1"/>
    </source>
</evidence>
<dbReference type="PANTHER" id="PTHR13847:SF274">
    <property type="entry name" value="RIESKE 2FE-2S IRON-SULFUR PROTEIN YHFW-RELATED"/>
    <property type="match status" value="1"/>
</dbReference>
<keyword evidence="1" id="KW-0001">2Fe-2S</keyword>
<dbReference type="Proteomes" id="UP001519887">
    <property type="component" value="Unassembled WGS sequence"/>
</dbReference>
<comment type="caution">
    <text evidence="7">The sequence shown here is derived from an EMBL/GenBank/DDBJ whole genome shotgun (WGS) entry which is preliminary data.</text>
</comment>
<protein>
    <submittedName>
        <fullName evidence="7">FAD-dependent oxidoreductase</fullName>
    </submittedName>
</protein>
<evidence type="ECO:0000256" key="3">
    <source>
        <dbReference type="ARBA" id="ARBA00023004"/>
    </source>
</evidence>
<keyword evidence="8" id="KW-1185">Reference proteome</keyword>
<dbReference type="SUPFAM" id="SSF50022">
    <property type="entry name" value="ISP domain"/>
    <property type="match status" value="1"/>
</dbReference>
<dbReference type="InterPro" id="IPR017941">
    <property type="entry name" value="Rieske_2Fe-2S"/>
</dbReference>
<dbReference type="Gene3D" id="3.50.50.60">
    <property type="entry name" value="FAD/NAD(P)-binding domain"/>
    <property type="match status" value="1"/>
</dbReference>
<keyword evidence="3" id="KW-0408">Iron</keyword>
<evidence type="ECO:0000256" key="4">
    <source>
        <dbReference type="ARBA" id="ARBA00023014"/>
    </source>
</evidence>
<keyword evidence="2" id="KW-0479">Metal-binding</keyword>
<dbReference type="InterPro" id="IPR036188">
    <property type="entry name" value="FAD/NAD-bd_sf"/>
</dbReference>
<dbReference type="Gene3D" id="2.102.10.10">
    <property type="entry name" value="Rieske [2Fe-2S] iron-sulphur domain"/>
    <property type="match status" value="1"/>
</dbReference>
<evidence type="ECO:0000313" key="8">
    <source>
        <dbReference type="Proteomes" id="UP001519887"/>
    </source>
</evidence>
<dbReference type="EMBL" id="JAHZIK010000178">
    <property type="protein sequence ID" value="MBW7454279.1"/>
    <property type="molecule type" value="Genomic_DNA"/>
</dbReference>
<evidence type="ECO:0000256" key="5">
    <source>
        <dbReference type="ARBA" id="ARBA00023157"/>
    </source>
</evidence>
<gene>
    <name evidence="7" type="ORF">K0U00_09580</name>
</gene>
<feature type="domain" description="Rieske" evidence="6">
    <location>
        <begin position="430"/>
        <end position="516"/>
    </location>
</feature>
<dbReference type="Gene3D" id="3.30.9.10">
    <property type="entry name" value="D-Amino Acid Oxidase, subunit A, domain 2"/>
    <property type="match status" value="1"/>
</dbReference>